<dbReference type="STRING" id="1842727.RD110_15740"/>
<accession>A0A1P8JXJ5</accession>
<evidence type="ECO:0000313" key="2">
    <source>
        <dbReference type="EMBL" id="APW38473.1"/>
    </source>
</evidence>
<feature type="compositionally biased region" description="Basic and acidic residues" evidence="1">
    <location>
        <begin position="1"/>
        <end position="10"/>
    </location>
</feature>
<dbReference type="RefSeq" id="WP_076200352.1">
    <property type="nucleotide sequence ID" value="NZ_CP019236.1"/>
</dbReference>
<keyword evidence="3" id="KW-1185">Reference proteome</keyword>
<protein>
    <submittedName>
        <fullName evidence="2">Uncharacterized protein</fullName>
    </submittedName>
</protein>
<organism evidence="2 3">
    <name type="scientific">Rhodoferax koreensis</name>
    <dbReference type="NCBI Taxonomy" id="1842727"/>
    <lineage>
        <taxon>Bacteria</taxon>
        <taxon>Pseudomonadati</taxon>
        <taxon>Pseudomonadota</taxon>
        <taxon>Betaproteobacteria</taxon>
        <taxon>Burkholderiales</taxon>
        <taxon>Comamonadaceae</taxon>
        <taxon>Rhodoferax</taxon>
    </lineage>
</organism>
<sequence>MTSLTDRKTLEASAQAAAKEQLETGVPQHNPWAELSDNGVVWREAFDAEMAKSPAGAEA</sequence>
<proteinExistence type="predicted"/>
<evidence type="ECO:0000313" key="3">
    <source>
        <dbReference type="Proteomes" id="UP000186609"/>
    </source>
</evidence>
<feature type="region of interest" description="Disordered" evidence="1">
    <location>
        <begin position="1"/>
        <end position="33"/>
    </location>
</feature>
<gene>
    <name evidence="2" type="ORF">RD110_15740</name>
</gene>
<dbReference type="AlphaFoldDB" id="A0A1P8JXJ5"/>
<dbReference type="Proteomes" id="UP000186609">
    <property type="component" value="Chromosome"/>
</dbReference>
<dbReference type="EMBL" id="CP019236">
    <property type="protein sequence ID" value="APW38473.1"/>
    <property type="molecule type" value="Genomic_DNA"/>
</dbReference>
<evidence type="ECO:0000256" key="1">
    <source>
        <dbReference type="SAM" id="MobiDB-lite"/>
    </source>
</evidence>
<name>A0A1P8JXJ5_9BURK</name>
<reference evidence="2 3" key="1">
    <citation type="submission" date="2017-01" db="EMBL/GenBank/DDBJ databases">
        <authorList>
            <person name="Mah S.A."/>
            <person name="Swanson W.J."/>
            <person name="Moy G.W."/>
            <person name="Vacquier V.D."/>
        </authorList>
    </citation>
    <scope>NUCLEOTIDE SEQUENCE [LARGE SCALE GENOMIC DNA]</scope>
    <source>
        <strain evidence="2 3">DCY110</strain>
    </source>
</reference>
<dbReference type="KEGG" id="rhy:RD110_15740"/>